<dbReference type="InterPro" id="IPR012445">
    <property type="entry name" value="ATG101"/>
</dbReference>
<evidence type="ECO:0000256" key="2">
    <source>
        <dbReference type="ARBA" id="ARBA00018874"/>
    </source>
</evidence>
<dbReference type="AlphaFoldDB" id="A0ABD6ERK9"/>
<evidence type="ECO:0000313" key="5">
    <source>
        <dbReference type="Proteomes" id="UP001608902"/>
    </source>
</evidence>
<protein>
    <recommendedName>
        <fullName evidence="2">Autophagy-related protein 101</fullName>
    </recommendedName>
</protein>
<evidence type="ECO:0000313" key="4">
    <source>
        <dbReference type="EMBL" id="MFH4979322.1"/>
    </source>
</evidence>
<dbReference type="EMBL" id="JBGFUD010004058">
    <property type="protein sequence ID" value="MFH4979322.1"/>
    <property type="molecule type" value="Genomic_DNA"/>
</dbReference>
<dbReference type="PANTHER" id="PTHR13292">
    <property type="entry name" value="AUTOPHAGY-RELATED PROTEIN 101"/>
    <property type="match status" value="1"/>
</dbReference>
<dbReference type="PANTHER" id="PTHR13292:SF0">
    <property type="entry name" value="AUTOPHAGY-RELATED PROTEIN 101"/>
    <property type="match status" value="1"/>
</dbReference>
<name>A0ABD6ERK9_9BILA</name>
<evidence type="ECO:0000256" key="3">
    <source>
        <dbReference type="ARBA" id="ARBA00023006"/>
    </source>
</evidence>
<keyword evidence="3" id="KW-0072">Autophagy</keyword>
<dbReference type="GO" id="GO:0006914">
    <property type="term" value="P:autophagy"/>
    <property type="evidence" value="ECO:0007669"/>
    <property type="project" value="UniProtKB-KW"/>
</dbReference>
<gene>
    <name evidence="4" type="ORF">AB6A40_006031</name>
</gene>
<comment type="caution">
    <text evidence="4">The sequence shown here is derived from an EMBL/GenBank/DDBJ whole genome shotgun (WGS) entry which is preliminary data.</text>
</comment>
<proteinExistence type="inferred from homology"/>
<dbReference type="Pfam" id="PF07855">
    <property type="entry name" value="ATG101"/>
    <property type="match status" value="1"/>
</dbReference>
<comment type="similarity">
    <text evidence="1">Belongs to the ATG101 family.</text>
</comment>
<keyword evidence="5" id="KW-1185">Reference proteome</keyword>
<reference evidence="4 5" key="1">
    <citation type="submission" date="2024-08" db="EMBL/GenBank/DDBJ databases">
        <title>Gnathostoma spinigerum genome.</title>
        <authorList>
            <person name="Gonzalez-Bertolin B."/>
            <person name="Monzon S."/>
            <person name="Zaballos A."/>
            <person name="Jimenez P."/>
            <person name="Dekumyoy P."/>
            <person name="Varona S."/>
            <person name="Cuesta I."/>
            <person name="Sumanam S."/>
            <person name="Adisakwattana P."/>
            <person name="Gasser R.B."/>
            <person name="Hernandez-Gonzalez A."/>
            <person name="Young N.D."/>
            <person name="Perteguer M.J."/>
        </authorList>
    </citation>
    <scope>NUCLEOTIDE SEQUENCE [LARGE SCALE GENOMIC DNA]</scope>
    <source>
        <strain evidence="4">AL3</strain>
        <tissue evidence="4">Liver</tissue>
    </source>
</reference>
<dbReference type="Proteomes" id="UP001608902">
    <property type="component" value="Unassembled WGS sequence"/>
</dbReference>
<organism evidence="4 5">
    <name type="scientific">Gnathostoma spinigerum</name>
    <dbReference type="NCBI Taxonomy" id="75299"/>
    <lineage>
        <taxon>Eukaryota</taxon>
        <taxon>Metazoa</taxon>
        <taxon>Ecdysozoa</taxon>
        <taxon>Nematoda</taxon>
        <taxon>Chromadorea</taxon>
        <taxon>Rhabditida</taxon>
        <taxon>Spirurina</taxon>
        <taxon>Gnathostomatomorpha</taxon>
        <taxon>Gnathostomatoidea</taxon>
        <taxon>Gnathostomatidae</taxon>
        <taxon>Gnathostoma</taxon>
    </lineage>
</organism>
<sequence length="254" mass="29158">MNARSQTFNLTVESRQLKDAVSCLFHTILLHRSVGKFQYSTEGNYKVGSIGIEEVNCEFIDLTYVRVNSPELKRAVQAEIDAFCNDAEERLRTAEKTDGCGTLRHAESSSSLPFLAFPLQVIEARITLEFYQKRKRQWFQPEEQLIWEIWQFNFEVVKLTDNDHFERMRETVADSLSNKVLTICCAINKPQYLPKMPVRTELPNIFDNSFSDCQPYLFRVSGHSPAVGLKQSQSTAILPSLSSAKELIKNTLFF</sequence>
<accession>A0ABD6ERK9</accession>
<evidence type="ECO:0000256" key="1">
    <source>
        <dbReference type="ARBA" id="ARBA00007130"/>
    </source>
</evidence>